<name>A0ABW5C5L8_9BACI</name>
<evidence type="ECO:0000313" key="2">
    <source>
        <dbReference type="Proteomes" id="UP001597318"/>
    </source>
</evidence>
<protein>
    <submittedName>
        <fullName evidence="1">Uncharacterized protein</fullName>
    </submittedName>
</protein>
<gene>
    <name evidence="1" type="ORF">ACFSKK_22015</name>
</gene>
<accession>A0ABW5C5L8</accession>
<dbReference type="Proteomes" id="UP001597318">
    <property type="component" value="Unassembled WGS sequence"/>
</dbReference>
<organism evidence="1 2">
    <name type="scientific">Metabacillus endolithicus</name>
    <dbReference type="NCBI Taxonomy" id="1535204"/>
    <lineage>
        <taxon>Bacteria</taxon>
        <taxon>Bacillati</taxon>
        <taxon>Bacillota</taxon>
        <taxon>Bacilli</taxon>
        <taxon>Bacillales</taxon>
        <taxon>Bacillaceae</taxon>
        <taxon>Metabacillus</taxon>
    </lineage>
</organism>
<proteinExistence type="predicted"/>
<keyword evidence="2" id="KW-1185">Reference proteome</keyword>
<dbReference type="EMBL" id="JBHUIK010000007">
    <property type="protein sequence ID" value="MFD2216356.1"/>
    <property type="molecule type" value="Genomic_DNA"/>
</dbReference>
<sequence>MWYVTYKKITNEKARVENYFNLDLVEKPEGVEGFEIVKIPTPPLKDGHEVIEFINPNTREFFYDFIPRPLSPEEKI</sequence>
<comment type="caution">
    <text evidence="1">The sequence shown here is derived from an EMBL/GenBank/DDBJ whole genome shotgun (WGS) entry which is preliminary data.</text>
</comment>
<dbReference type="RefSeq" id="WP_247347333.1">
    <property type="nucleotide sequence ID" value="NZ_CP095551.1"/>
</dbReference>
<evidence type="ECO:0000313" key="1">
    <source>
        <dbReference type="EMBL" id="MFD2216356.1"/>
    </source>
</evidence>
<reference evidence="2" key="1">
    <citation type="journal article" date="2019" name="Int. J. Syst. Evol. Microbiol.">
        <title>The Global Catalogue of Microorganisms (GCM) 10K type strain sequencing project: providing services to taxonomists for standard genome sequencing and annotation.</title>
        <authorList>
            <consortium name="The Broad Institute Genomics Platform"/>
            <consortium name="The Broad Institute Genome Sequencing Center for Infectious Disease"/>
            <person name="Wu L."/>
            <person name="Ma J."/>
        </authorList>
    </citation>
    <scope>NUCLEOTIDE SEQUENCE [LARGE SCALE GENOMIC DNA]</scope>
    <source>
        <strain evidence="2">CGMCC 1.15474</strain>
    </source>
</reference>